<dbReference type="Proteomes" id="UP000887116">
    <property type="component" value="Unassembled WGS sequence"/>
</dbReference>
<reference evidence="2" key="1">
    <citation type="submission" date="2020-07" db="EMBL/GenBank/DDBJ databases">
        <title>Multicomponent nature underlies the extraordinary mechanical properties of spider dragline silk.</title>
        <authorList>
            <person name="Kono N."/>
            <person name="Nakamura H."/>
            <person name="Mori M."/>
            <person name="Yoshida Y."/>
            <person name="Ohtoshi R."/>
            <person name="Malay A.D."/>
            <person name="Moran D.A.P."/>
            <person name="Tomita M."/>
            <person name="Numata K."/>
            <person name="Arakawa K."/>
        </authorList>
    </citation>
    <scope>NUCLEOTIDE SEQUENCE</scope>
</reference>
<proteinExistence type="predicted"/>
<accession>A0A8X6KT72</accession>
<sequence>MNEEKRLSQSHQDIDTDTYYRLTAIVDGVWCKRSYGHGYNASSGVVVIISPAMQKIIFIGIRNKICLICRAIETGRIPDKNRICYKNWGGSSTGMKSDIIVEEVKFLETVLYIPCT</sequence>
<organism evidence="2 3">
    <name type="scientific">Trichonephila clavata</name>
    <name type="common">Joro spider</name>
    <name type="synonym">Nephila clavata</name>
    <dbReference type="NCBI Taxonomy" id="2740835"/>
    <lineage>
        <taxon>Eukaryota</taxon>
        <taxon>Metazoa</taxon>
        <taxon>Ecdysozoa</taxon>
        <taxon>Arthropoda</taxon>
        <taxon>Chelicerata</taxon>
        <taxon>Arachnida</taxon>
        <taxon>Araneae</taxon>
        <taxon>Araneomorphae</taxon>
        <taxon>Entelegynae</taxon>
        <taxon>Araneoidea</taxon>
        <taxon>Nephilidae</taxon>
        <taxon>Trichonephila</taxon>
    </lineage>
</organism>
<feature type="domain" description="Mutator-like transposase" evidence="1">
    <location>
        <begin position="2"/>
        <end position="105"/>
    </location>
</feature>
<dbReference type="OrthoDB" id="6434598at2759"/>
<gene>
    <name evidence="2" type="primary">AVEN_6429_1</name>
    <name evidence="2" type="ORF">TNCT_690121</name>
</gene>
<keyword evidence="3" id="KW-1185">Reference proteome</keyword>
<protein>
    <recommendedName>
        <fullName evidence="1">Mutator-like transposase domain-containing protein</fullName>
    </recommendedName>
</protein>
<dbReference type="AlphaFoldDB" id="A0A8X6KT72"/>
<dbReference type="InterPro" id="IPR049012">
    <property type="entry name" value="Mutator_transp_dom"/>
</dbReference>
<evidence type="ECO:0000259" key="1">
    <source>
        <dbReference type="Pfam" id="PF20700"/>
    </source>
</evidence>
<dbReference type="EMBL" id="BMAO01002546">
    <property type="protein sequence ID" value="GFQ81498.1"/>
    <property type="molecule type" value="Genomic_DNA"/>
</dbReference>
<evidence type="ECO:0000313" key="3">
    <source>
        <dbReference type="Proteomes" id="UP000887116"/>
    </source>
</evidence>
<comment type="caution">
    <text evidence="2">The sequence shown here is derived from an EMBL/GenBank/DDBJ whole genome shotgun (WGS) entry which is preliminary data.</text>
</comment>
<dbReference type="Pfam" id="PF20700">
    <property type="entry name" value="Mutator"/>
    <property type="match status" value="1"/>
</dbReference>
<evidence type="ECO:0000313" key="2">
    <source>
        <dbReference type="EMBL" id="GFQ81498.1"/>
    </source>
</evidence>
<name>A0A8X6KT72_TRICU</name>